<protein>
    <submittedName>
        <fullName evidence="4">Adenylate and guanylate cyclase catalytic domain containing protein</fullName>
    </submittedName>
</protein>
<dbReference type="GO" id="GO:0019934">
    <property type="term" value="P:cGMP-mediated signaling"/>
    <property type="evidence" value="ECO:0007669"/>
    <property type="project" value="TreeGrafter"/>
</dbReference>
<feature type="transmembrane region" description="Helical" evidence="2">
    <location>
        <begin position="988"/>
        <end position="1008"/>
    </location>
</feature>
<feature type="domain" description="Guanylate cyclase" evidence="3">
    <location>
        <begin position="1387"/>
        <end position="1523"/>
    </location>
</feature>
<dbReference type="PANTHER" id="PTHR45655:SF13">
    <property type="entry name" value="SOLUBLE GUANYLATE CYCLASE GCY-32-RELATED"/>
    <property type="match status" value="1"/>
</dbReference>
<feature type="transmembrane region" description="Helical" evidence="2">
    <location>
        <begin position="1225"/>
        <end position="1247"/>
    </location>
</feature>
<feature type="transmembrane region" description="Helical" evidence="2">
    <location>
        <begin position="1869"/>
        <end position="1888"/>
    </location>
</feature>
<feature type="transmembrane region" description="Helical" evidence="2">
    <location>
        <begin position="79"/>
        <end position="101"/>
    </location>
</feature>
<feature type="region of interest" description="Disordered" evidence="1">
    <location>
        <begin position="1586"/>
        <end position="1638"/>
    </location>
</feature>
<dbReference type="Pfam" id="PF00211">
    <property type="entry name" value="Guanylate_cyc"/>
    <property type="match status" value="2"/>
</dbReference>
<dbReference type="GO" id="GO:0000166">
    <property type="term" value="F:nucleotide binding"/>
    <property type="evidence" value="ECO:0007669"/>
    <property type="project" value="InterPro"/>
</dbReference>
<evidence type="ECO:0000313" key="4">
    <source>
        <dbReference type="EMBL" id="CDW78012.1"/>
    </source>
</evidence>
<feature type="transmembrane region" description="Helical" evidence="2">
    <location>
        <begin position="1758"/>
        <end position="1780"/>
    </location>
</feature>
<feature type="region of interest" description="Disordered" evidence="1">
    <location>
        <begin position="481"/>
        <end position="566"/>
    </location>
</feature>
<reference evidence="4 5" key="1">
    <citation type="submission" date="2014-06" db="EMBL/GenBank/DDBJ databases">
        <authorList>
            <person name="Swart Estienne"/>
        </authorList>
    </citation>
    <scope>NUCLEOTIDE SEQUENCE [LARGE SCALE GENOMIC DNA]</scope>
    <source>
        <strain evidence="4 5">130c</strain>
    </source>
</reference>
<keyword evidence="2" id="KW-0812">Transmembrane</keyword>
<dbReference type="Proteomes" id="UP000039865">
    <property type="component" value="Unassembled WGS sequence"/>
</dbReference>
<dbReference type="SUPFAM" id="SSF81653">
    <property type="entry name" value="Calcium ATPase, transduction domain A"/>
    <property type="match status" value="1"/>
</dbReference>
<dbReference type="FunCoup" id="A0A078A8Y7">
    <property type="interactions" value="27"/>
</dbReference>
<feature type="compositionally biased region" description="Acidic residues" evidence="1">
    <location>
        <begin position="2151"/>
        <end position="2163"/>
    </location>
</feature>
<dbReference type="CDD" id="cd07302">
    <property type="entry name" value="CHD"/>
    <property type="match status" value="2"/>
</dbReference>
<feature type="compositionally biased region" description="Polar residues" evidence="1">
    <location>
        <begin position="1594"/>
        <end position="1606"/>
    </location>
</feature>
<feature type="transmembrane region" description="Helical" evidence="2">
    <location>
        <begin position="1312"/>
        <end position="1334"/>
    </location>
</feature>
<keyword evidence="5" id="KW-1185">Reference proteome</keyword>
<dbReference type="PROSITE" id="PS50125">
    <property type="entry name" value="GUANYLATE_CYCLASE_2"/>
    <property type="match status" value="2"/>
</dbReference>
<feature type="transmembrane region" description="Helical" evidence="2">
    <location>
        <begin position="1843"/>
        <end position="1863"/>
    </location>
</feature>
<gene>
    <name evidence="4" type="primary">Contig19240.g20404</name>
    <name evidence="4" type="ORF">STYLEM_6981</name>
</gene>
<dbReference type="SMART" id="SM00044">
    <property type="entry name" value="CYCc"/>
    <property type="match status" value="2"/>
</dbReference>
<dbReference type="GO" id="GO:0004383">
    <property type="term" value="F:guanylate cyclase activity"/>
    <property type="evidence" value="ECO:0007669"/>
    <property type="project" value="TreeGrafter"/>
</dbReference>
<feature type="transmembrane region" description="Helical" evidence="2">
    <location>
        <begin position="1173"/>
        <end position="1191"/>
    </location>
</feature>
<feature type="region of interest" description="Disordered" evidence="1">
    <location>
        <begin position="2137"/>
        <end position="2187"/>
    </location>
</feature>
<keyword evidence="2" id="KW-1133">Transmembrane helix</keyword>
<evidence type="ECO:0000259" key="3">
    <source>
        <dbReference type="PROSITE" id="PS50125"/>
    </source>
</evidence>
<feature type="transmembrane region" description="Helical" evidence="2">
    <location>
        <begin position="1253"/>
        <end position="1270"/>
    </location>
</feature>
<feature type="transmembrane region" description="Helical" evidence="2">
    <location>
        <begin position="113"/>
        <end position="133"/>
    </location>
</feature>
<evidence type="ECO:0000256" key="2">
    <source>
        <dbReference type="SAM" id="Phobius"/>
    </source>
</evidence>
<proteinExistence type="predicted"/>
<dbReference type="InterPro" id="IPR029787">
    <property type="entry name" value="Nucleotide_cyclase"/>
</dbReference>
<feature type="compositionally biased region" description="Polar residues" evidence="1">
    <location>
        <begin position="485"/>
        <end position="554"/>
    </location>
</feature>
<feature type="transmembrane region" description="Helical" evidence="2">
    <location>
        <begin position="335"/>
        <end position="357"/>
    </location>
</feature>
<dbReference type="Gene3D" id="3.40.1110.10">
    <property type="entry name" value="Calcium-transporting ATPase, cytoplasmic domain N"/>
    <property type="match status" value="1"/>
</dbReference>
<dbReference type="Gene3D" id="3.30.70.1230">
    <property type="entry name" value="Nucleotide cyclase"/>
    <property type="match status" value="2"/>
</dbReference>
<feature type="transmembrane region" description="Helical" evidence="2">
    <location>
        <begin position="1020"/>
        <end position="1038"/>
    </location>
</feature>
<dbReference type="InterPro" id="IPR008250">
    <property type="entry name" value="ATPase_P-typ_transduc_dom_A_sf"/>
</dbReference>
<feature type="transmembrane region" description="Helical" evidence="2">
    <location>
        <begin position="289"/>
        <end position="309"/>
    </location>
</feature>
<feature type="transmembrane region" description="Helical" evidence="2">
    <location>
        <begin position="1792"/>
        <end position="1810"/>
    </location>
</feature>
<feature type="transmembrane region" description="Helical" evidence="2">
    <location>
        <begin position="1275"/>
        <end position="1292"/>
    </location>
</feature>
<dbReference type="InterPro" id="IPR001054">
    <property type="entry name" value="A/G_cyclase"/>
</dbReference>
<feature type="compositionally biased region" description="Polar residues" evidence="1">
    <location>
        <begin position="1622"/>
        <end position="1638"/>
    </location>
</feature>
<dbReference type="OrthoDB" id="354346at2759"/>
<name>A0A078A8Y7_STYLE</name>
<organism evidence="4 5">
    <name type="scientific">Stylonychia lemnae</name>
    <name type="common">Ciliate</name>
    <dbReference type="NCBI Taxonomy" id="5949"/>
    <lineage>
        <taxon>Eukaryota</taxon>
        <taxon>Sar</taxon>
        <taxon>Alveolata</taxon>
        <taxon>Ciliophora</taxon>
        <taxon>Intramacronucleata</taxon>
        <taxon>Spirotrichea</taxon>
        <taxon>Stichotrichia</taxon>
        <taxon>Sporadotrichida</taxon>
        <taxon>Oxytrichidae</taxon>
        <taxon>Stylonychinae</taxon>
        <taxon>Stylonychia</taxon>
    </lineage>
</organism>
<dbReference type="SUPFAM" id="SSF55073">
    <property type="entry name" value="Nucleotide cyclase"/>
    <property type="match status" value="2"/>
</dbReference>
<feature type="transmembrane region" description="Helical" evidence="2">
    <location>
        <begin position="1197"/>
        <end position="1218"/>
    </location>
</feature>
<feature type="domain" description="Guanylate cyclase" evidence="3">
    <location>
        <begin position="1940"/>
        <end position="2081"/>
    </location>
</feature>
<dbReference type="EMBL" id="CCKQ01006691">
    <property type="protein sequence ID" value="CDW78012.1"/>
    <property type="molecule type" value="Genomic_DNA"/>
</dbReference>
<dbReference type="PANTHER" id="PTHR45655">
    <property type="entry name" value="GUANYLATE CYCLASE SOLUBLE SUBUNIT BETA-2"/>
    <property type="match status" value="1"/>
</dbReference>
<evidence type="ECO:0000256" key="1">
    <source>
        <dbReference type="SAM" id="MobiDB-lite"/>
    </source>
</evidence>
<dbReference type="Gene3D" id="2.70.150.10">
    <property type="entry name" value="Calcium-transporting ATPase, cytoplasmic transduction domain A"/>
    <property type="match status" value="1"/>
</dbReference>
<dbReference type="GO" id="GO:0008074">
    <property type="term" value="C:guanylate cyclase complex, soluble"/>
    <property type="evidence" value="ECO:0007669"/>
    <property type="project" value="TreeGrafter"/>
</dbReference>
<keyword evidence="2" id="KW-0472">Membrane</keyword>
<dbReference type="GO" id="GO:0070482">
    <property type="term" value="P:response to oxygen levels"/>
    <property type="evidence" value="ECO:0007669"/>
    <property type="project" value="TreeGrafter"/>
</dbReference>
<dbReference type="InterPro" id="IPR023299">
    <property type="entry name" value="ATPase_P-typ_cyto_dom_N"/>
</dbReference>
<feature type="transmembrane region" description="Helical" evidence="2">
    <location>
        <begin position="1816"/>
        <end position="1836"/>
    </location>
</feature>
<accession>A0A078A8Y7</accession>
<evidence type="ECO:0000313" key="5">
    <source>
        <dbReference type="Proteomes" id="UP000039865"/>
    </source>
</evidence>
<feature type="transmembrane region" description="Helical" evidence="2">
    <location>
        <begin position="1727"/>
        <end position="1746"/>
    </location>
</feature>
<dbReference type="InParanoid" id="A0A078A8Y7"/>
<sequence length="2204" mass="256131">MEGLKHIQEIIEGNQVQEPGLRLQSLQQNNPSNGHINHNDGFLIRKHLELRNGKVKRMSADTEQKNQIEYFRYHGIKGIILFTIDTILNYENFFAIVYIILNSVAELHVELTMYYPVIALIFNIVISGILNFFTDLKLRRACREINNKECNKYVNQKKQKKDFEKRTWSTLQPGDIIRVTENEEFPADVLILDVISKSNNHQCFVRGGSINECDNNIIKRSCEGTQNKTPGITIPPMQFVDQISGLLKYEYNYNGFFSGTYKLYNNPAAFQLTMENVALRGSYLVQTQAVVCLVLNVGTLCMGSIFKGIDRDKDQLLSWKTFKNQKNFDKIYKPVRILECFIIILAVGFSIFVTFWVKYSTSSSRHKFLEKIVSNYKNSMIETESQILSKDVIGFCSGLLVCLPLSYKIILDIIVLIQADFVEYDYNVAPSDLKFNRGSSMKALGKISNLFISKSALMNHNIKKVKMVKITDRVYQDLEKEDKNIQQPSFDANINNRSQSFNNPSAQKKKGNNQSAFQSYSYPFNVNQSNNKRPQDEVSNASFNDNQGTPTNNLNRDDADQNDTDDEFLLPNQIHYQPAFVNYSLNSDLNSISREKYKEFFRALIMCHQANRRKEPSQYSKCLYRSLQANEQAQLMFAHTYGFEFIRRKNKVITINCQGVNERYDIVILETFPLRGQDVTVIMIKPYMTSSQGSTVYLSGPISSLYEYLGSSEEEQQNFLRDMKEFSQCGVLPIIFAKKNLDHEQTLEFENKIRSFSSFKNPEFNENTHSISGLKDIIHQCLQPFMFELQTLGTIGLQEVFNIRDSLAVQDLINNGIKVWMLSREDEAIQIINSNAMKLLTEESNPMVINGQNEKEVEDQIKNCIKTITGGKESFCKNEVKPLLNKNETKKSQSNQNLNDITFQQSSNKQQITFSDLIIGSSIKPNQKTDLIKHLKQFTADDTFIMSIIGSSEDQNLILDSDVSTLVSNVQMILIGMSYKDCTNQIEIPHLILTCTIILNFFGMIFMLEDENLIGVQQYFYSPSALLYTLFVLLFCSLRNYLIDTLTKTDVIRNNESYKFYESIEDLLFLEEFEDPDQEFNLAQYQSEYTRIQKIKQQRQMQMVNRNLMKIQRSDSMDLIIEKLNQILSNQQLNKVQDSTILNWLSLNFVDQSKENEYIETRQRVLIDKQRKVLLIIVAFNLLQMFKESILSSLDYISFYSFYFYLGYLLAALILYVVTLKFQQYLRAINFLFLVVLLIYYCIFYYYIDMIEFSLYFNILMMVFTFYGAYFRSAIFMAFSSYILMSILANSYFQSQGERYLASANFETSSNLSIICLVILWFFFIASWSLQIYWDEKYAKLDYWFYYKKVKESQNLQFILQILMPAFVRERIRQGQRYIADDQVDVTICFCDISEFDDIVSKLTARELCEWLDHIYNAFDQLCERNGLQKIETVGKTYMACGGLKETEKKFDQASINQHHSERVTQFAFNIQRFMLTQKLKDGTPVRVKIGIHSGKVISGVVGDIKPQFSLVGDTVNKTSRVCGQCRQGRILLSKETRKLIDNVSNQYYYDQISIFLKGIGQEDAFYVHKKNRGNNFPNLLLDRNQKKKDRSRSIQANLKSGQVSRNKVAPAQNARVEGTVQEGNPETSRSLIQSDGGSQSYNPFALLNRSGVSDDLAEEDSVFRDNFFQNEANESKIQNDEEKNQVYNLVQRPSYLFNFKENSALQIQLEEQFRFQMISTNIARKFIFFVTFAIINKVETVFTYLHNQHNDWRLKFVFIQPAVMLLFEIYLLVIRWKFIKLENLKLVNRSMTIYFILHLLSVNIVLYKIDHDSRLIQIYLIEIMITCSYIFFLGCLQLRYAVLIYCLNLCFWIFVNCSSWMFLTVKSYSYFFEIFAFTSQHIFILYFQEMQRRKTYNNDKMIEQDLIKTNNLLSNLVPPPVLEGIKHDQKVVDELEDVTLLFTDMVKFTDFCRNVQDPKEVVQLLSQLFTRFDLLCVQNQVYKVHTIGDCYVIMGYTGHIPQSERTPQIKAQEAYRVIKTGFDMIDVIQEVRETTLNKDLKELDMRIGIHTGKIVAGIIGTKIVRYDIFGADVLIANKMESNGLPGEVVISESTKEILSSMPVFLDSLVLKHHKTVNFEQINRKNVESYVVSPLIENHQNDQDQSSSGSDLEDDDDEIEEEPNDRSDLIQNSVAMSEEQEFNSKQQRVLLQNQQNLEEIKEEQ</sequence>